<dbReference type="SUPFAM" id="SSF52540">
    <property type="entry name" value="P-loop containing nucleoside triphosphate hydrolases"/>
    <property type="match status" value="1"/>
</dbReference>
<dbReference type="Pfam" id="PF00063">
    <property type="entry name" value="Myosin_head"/>
    <property type="match status" value="1"/>
</dbReference>
<dbReference type="OrthoDB" id="19088at2759"/>
<evidence type="ECO:0000256" key="6">
    <source>
        <dbReference type="PROSITE-ProRule" id="PRU00782"/>
    </source>
</evidence>
<feature type="compositionally biased region" description="Low complexity" evidence="7">
    <location>
        <begin position="1133"/>
        <end position="1152"/>
    </location>
</feature>
<dbReference type="GO" id="GO:0007015">
    <property type="term" value="P:actin filament organization"/>
    <property type="evidence" value="ECO:0000318"/>
    <property type="project" value="GO_Central"/>
</dbReference>
<feature type="compositionally biased region" description="Pro residues" evidence="7">
    <location>
        <begin position="1029"/>
        <end position="1038"/>
    </location>
</feature>
<dbReference type="CDD" id="cd14906">
    <property type="entry name" value="MYSc_Myo45"/>
    <property type="match status" value="1"/>
</dbReference>
<dbReference type="Proteomes" id="UP000001064">
    <property type="component" value="Unassembled WGS sequence"/>
</dbReference>
<dbReference type="PROSITE" id="PS50010">
    <property type="entry name" value="DH_2"/>
    <property type="match status" value="1"/>
</dbReference>
<dbReference type="PROSITE" id="PS51456">
    <property type="entry name" value="MYOSIN_MOTOR"/>
    <property type="match status" value="1"/>
</dbReference>
<name>F1A4B5_DICPU</name>
<dbReference type="CDD" id="cd00160">
    <property type="entry name" value="RhoGEF"/>
    <property type="match status" value="1"/>
</dbReference>
<organism evidence="12 13">
    <name type="scientific">Dictyostelium purpureum</name>
    <name type="common">Slime mold</name>
    <dbReference type="NCBI Taxonomy" id="5786"/>
    <lineage>
        <taxon>Eukaryota</taxon>
        <taxon>Amoebozoa</taxon>
        <taxon>Evosea</taxon>
        <taxon>Eumycetozoa</taxon>
        <taxon>Dictyostelia</taxon>
        <taxon>Dictyosteliales</taxon>
        <taxon>Dictyosteliaceae</taxon>
        <taxon>Dictyostelium</taxon>
    </lineage>
</organism>
<feature type="domain" description="Myosin motor" evidence="10">
    <location>
        <begin position="59"/>
        <end position="816"/>
    </location>
</feature>
<feature type="region of interest" description="Actin-binding" evidence="6">
    <location>
        <begin position="687"/>
        <end position="709"/>
    </location>
</feature>
<feature type="binding site" evidence="6">
    <location>
        <begin position="153"/>
        <end position="160"/>
    </location>
    <ligand>
        <name>ATP</name>
        <dbReference type="ChEBI" id="CHEBI:30616"/>
    </ligand>
</feature>
<dbReference type="OMA" id="KAYMPDK"/>
<dbReference type="GO" id="GO:0016459">
    <property type="term" value="C:myosin complex"/>
    <property type="evidence" value="ECO:0007669"/>
    <property type="project" value="UniProtKB-KW"/>
</dbReference>
<dbReference type="GO" id="GO:0006897">
    <property type="term" value="P:endocytosis"/>
    <property type="evidence" value="ECO:0000318"/>
    <property type="project" value="GO_Central"/>
</dbReference>
<evidence type="ECO:0000313" key="12">
    <source>
        <dbReference type="EMBL" id="EGC28970.1"/>
    </source>
</evidence>
<dbReference type="InterPro" id="IPR001331">
    <property type="entry name" value="GDS_CDC24_CS"/>
</dbReference>
<dbReference type="PRINTS" id="PR00193">
    <property type="entry name" value="MYOSINHEAVY"/>
</dbReference>
<evidence type="ECO:0000256" key="2">
    <source>
        <dbReference type="ARBA" id="ARBA00022840"/>
    </source>
</evidence>
<reference evidence="13" key="1">
    <citation type="journal article" date="2011" name="Genome Biol.">
        <title>Comparative genomics of the social amoebae Dictyostelium discoideum and Dictyostelium purpureum.</title>
        <authorList>
            <consortium name="US DOE Joint Genome Institute (JGI-PGF)"/>
            <person name="Sucgang R."/>
            <person name="Kuo A."/>
            <person name="Tian X."/>
            <person name="Salerno W."/>
            <person name="Parikh A."/>
            <person name="Feasley C.L."/>
            <person name="Dalin E."/>
            <person name="Tu H."/>
            <person name="Huang E."/>
            <person name="Barry K."/>
            <person name="Lindquist E."/>
            <person name="Shapiro H."/>
            <person name="Bruce D."/>
            <person name="Schmutz J."/>
            <person name="Salamov A."/>
            <person name="Fey P."/>
            <person name="Gaudet P."/>
            <person name="Anjard C."/>
            <person name="Babu M.M."/>
            <person name="Basu S."/>
            <person name="Bushmanova Y."/>
            <person name="van der Wel H."/>
            <person name="Katoh-Kurasawa M."/>
            <person name="Dinh C."/>
            <person name="Coutinho P.M."/>
            <person name="Saito T."/>
            <person name="Elias M."/>
            <person name="Schaap P."/>
            <person name="Kay R.R."/>
            <person name="Henrissat B."/>
            <person name="Eichinger L."/>
            <person name="Rivero F."/>
            <person name="Putnam N.H."/>
            <person name="West C.M."/>
            <person name="Loomis W.F."/>
            <person name="Chisholm R.L."/>
            <person name="Shaulsky G."/>
            <person name="Strassmann J.E."/>
            <person name="Queller D.C."/>
            <person name="Kuspa A."/>
            <person name="Grigoriev I.V."/>
        </authorList>
    </citation>
    <scope>NUCLEOTIDE SEQUENCE [LARGE SCALE GENOMIC DNA]</scope>
    <source>
        <strain evidence="13">QSDP1</strain>
    </source>
</reference>
<comment type="similarity">
    <text evidence="6">Belongs to the TRAFAC class myosin-kinesin ATPase superfamily. Myosin family.</text>
</comment>
<dbReference type="KEGG" id="dpp:DICPUDRAFT_159515"/>
<dbReference type="GO" id="GO:0006972">
    <property type="term" value="P:hyperosmotic response"/>
    <property type="evidence" value="ECO:0007669"/>
    <property type="project" value="EnsemblProtists"/>
</dbReference>
<dbReference type="GO" id="GO:0015629">
    <property type="term" value="C:actin cytoskeleton"/>
    <property type="evidence" value="ECO:0000318"/>
    <property type="project" value="GO_Central"/>
</dbReference>
<dbReference type="Gene3D" id="1.20.120.720">
    <property type="entry name" value="Myosin VI head, motor domain, U50 subdomain"/>
    <property type="match status" value="1"/>
</dbReference>
<dbReference type="GO" id="GO:0000146">
    <property type="term" value="F:microfilament motor activity"/>
    <property type="evidence" value="ECO:0000318"/>
    <property type="project" value="GO_Central"/>
</dbReference>
<evidence type="ECO:0000259" key="8">
    <source>
        <dbReference type="PROSITE" id="PS50003"/>
    </source>
</evidence>
<dbReference type="Gene3D" id="3.40.850.10">
    <property type="entry name" value="Kinesin motor domain"/>
    <property type="match status" value="1"/>
</dbReference>
<feature type="compositionally biased region" description="Low complexity" evidence="7">
    <location>
        <begin position="614"/>
        <end position="635"/>
    </location>
</feature>
<dbReference type="InterPro" id="IPR027417">
    <property type="entry name" value="P-loop_NTPase"/>
</dbReference>
<dbReference type="PANTHER" id="PTHR13140:SF752">
    <property type="entry name" value="MYOSIN-M HEAVY CHAIN"/>
    <property type="match status" value="1"/>
</dbReference>
<feature type="compositionally biased region" description="Low complexity" evidence="7">
    <location>
        <begin position="996"/>
        <end position="1007"/>
    </location>
</feature>
<dbReference type="Gene3D" id="1.20.5.4820">
    <property type="match status" value="1"/>
</dbReference>
<dbReference type="GO" id="GO:0051015">
    <property type="term" value="F:actin filament binding"/>
    <property type="evidence" value="ECO:0000318"/>
    <property type="project" value="GO_Central"/>
</dbReference>
<dbReference type="GO" id="GO:0016020">
    <property type="term" value="C:membrane"/>
    <property type="evidence" value="ECO:0000318"/>
    <property type="project" value="GO_Central"/>
</dbReference>
<evidence type="ECO:0000259" key="9">
    <source>
        <dbReference type="PROSITE" id="PS50010"/>
    </source>
</evidence>
<dbReference type="PROSITE" id="PS50003">
    <property type="entry name" value="PH_DOMAIN"/>
    <property type="match status" value="1"/>
</dbReference>
<dbReference type="InterPro" id="IPR036961">
    <property type="entry name" value="Kinesin_motor_dom_sf"/>
</dbReference>
<dbReference type="VEuPathDB" id="AmoebaDB:DICPUDRAFT_159515"/>
<dbReference type="InterPro" id="IPR021644">
    <property type="entry name" value="CAF-1_p150_acidic"/>
</dbReference>
<dbReference type="EMBL" id="GL871509">
    <property type="protein sequence ID" value="EGC28970.1"/>
    <property type="molecule type" value="Genomic_DNA"/>
</dbReference>
<dbReference type="RefSeq" id="XP_003294509.1">
    <property type="nucleotide sequence ID" value="XM_003294461.1"/>
</dbReference>
<dbReference type="InterPro" id="IPR035899">
    <property type="entry name" value="DBL_dom_sf"/>
</dbReference>
<dbReference type="PROSITE" id="PS00741">
    <property type="entry name" value="DH_1"/>
    <property type="match status" value="1"/>
</dbReference>
<feature type="domain" description="PH" evidence="8">
    <location>
        <begin position="1403"/>
        <end position="1514"/>
    </location>
</feature>
<dbReference type="Pfam" id="PF00169">
    <property type="entry name" value="PH"/>
    <property type="match status" value="1"/>
</dbReference>
<dbReference type="GO" id="GO:0005524">
    <property type="term" value="F:ATP binding"/>
    <property type="evidence" value="ECO:0007669"/>
    <property type="project" value="UniProtKB-UniRule"/>
</dbReference>
<dbReference type="InterPro" id="IPR000219">
    <property type="entry name" value="DH_dom"/>
</dbReference>
<evidence type="ECO:0000259" key="10">
    <source>
        <dbReference type="PROSITE" id="PS51456"/>
    </source>
</evidence>
<dbReference type="InterPro" id="IPR001849">
    <property type="entry name" value="PH_domain"/>
</dbReference>
<dbReference type="GO" id="GO:0042995">
    <property type="term" value="C:cell projection"/>
    <property type="evidence" value="ECO:0007669"/>
    <property type="project" value="EnsemblProtists"/>
</dbReference>
<feature type="region of interest" description="Disordered" evidence="7">
    <location>
        <begin position="872"/>
        <end position="1058"/>
    </location>
</feature>
<accession>F1A4B5</accession>
<keyword evidence="5 6" id="KW-0009">Actin-binding</keyword>
<dbReference type="Gene3D" id="1.10.10.820">
    <property type="match status" value="1"/>
</dbReference>
<evidence type="ECO:0000259" key="11">
    <source>
        <dbReference type="PROSITE" id="PS51844"/>
    </source>
</evidence>
<dbReference type="InterPro" id="IPR001609">
    <property type="entry name" value="Myosin_head_motor_dom-like"/>
</dbReference>
<dbReference type="SMART" id="SM00242">
    <property type="entry name" value="MYSc"/>
    <property type="match status" value="1"/>
</dbReference>
<dbReference type="GO" id="GO:0006971">
    <property type="term" value="P:hypotonic response"/>
    <property type="evidence" value="ECO:0007669"/>
    <property type="project" value="EnsemblProtists"/>
</dbReference>
<dbReference type="PROSITE" id="PS50096">
    <property type="entry name" value="IQ"/>
    <property type="match status" value="1"/>
</dbReference>
<feature type="domain" description="DH" evidence="9">
    <location>
        <begin position="1189"/>
        <end position="1372"/>
    </location>
</feature>
<dbReference type="GO" id="GO:0005085">
    <property type="term" value="F:guanyl-nucleotide exchange factor activity"/>
    <property type="evidence" value="ECO:0007669"/>
    <property type="project" value="EnsemblProtists"/>
</dbReference>
<dbReference type="Pfam" id="PF11600">
    <property type="entry name" value="CAF1A_acidic"/>
    <property type="match status" value="1"/>
</dbReference>
<evidence type="ECO:0000256" key="1">
    <source>
        <dbReference type="ARBA" id="ARBA00022741"/>
    </source>
</evidence>
<keyword evidence="3 6" id="KW-0518">Myosin</keyword>
<dbReference type="SUPFAM" id="SSF50729">
    <property type="entry name" value="PH domain-like"/>
    <property type="match status" value="1"/>
</dbReference>
<keyword evidence="4 6" id="KW-0505">Motor protein</keyword>
<dbReference type="GeneID" id="10506888"/>
<evidence type="ECO:0000313" key="13">
    <source>
        <dbReference type="Proteomes" id="UP000001064"/>
    </source>
</evidence>
<keyword evidence="13" id="KW-1185">Reference proteome</keyword>
<dbReference type="Gene3D" id="2.30.29.30">
    <property type="entry name" value="Pleckstrin-homology domain (PH domain)/Phosphotyrosine-binding domain (PTB)"/>
    <property type="match status" value="1"/>
</dbReference>
<feature type="compositionally biased region" description="Low complexity" evidence="7">
    <location>
        <begin position="1046"/>
        <end position="1055"/>
    </location>
</feature>
<dbReference type="eggNOG" id="KOG0160">
    <property type="taxonomic scope" value="Eukaryota"/>
</dbReference>
<dbReference type="SUPFAM" id="SSF48065">
    <property type="entry name" value="DBL homology domain (DH-domain)"/>
    <property type="match status" value="1"/>
</dbReference>
<dbReference type="GO" id="GO:0035020">
    <property type="term" value="P:regulation of Rac protein signal transduction"/>
    <property type="evidence" value="ECO:0007669"/>
    <property type="project" value="EnsemblProtists"/>
</dbReference>
<dbReference type="InterPro" id="IPR011993">
    <property type="entry name" value="PH-like_dom_sf"/>
</dbReference>
<feature type="region of interest" description="Disordered" evidence="7">
    <location>
        <begin position="1127"/>
        <end position="1156"/>
    </location>
</feature>
<keyword evidence="1 6" id="KW-0547">Nucleotide-binding</keyword>
<protein>
    <submittedName>
        <fullName evidence="12">Uncharacterized protein</fullName>
    </submittedName>
</protein>
<dbReference type="InParanoid" id="F1A4B5"/>
<dbReference type="Gene3D" id="1.20.58.530">
    <property type="match status" value="1"/>
</dbReference>
<dbReference type="PROSITE" id="PS51844">
    <property type="entry name" value="SH3_LIKE"/>
    <property type="match status" value="1"/>
</dbReference>
<dbReference type="eggNOG" id="KOG3519">
    <property type="taxonomic scope" value="Eukaryota"/>
</dbReference>
<dbReference type="PANTHER" id="PTHR13140">
    <property type="entry name" value="MYOSIN"/>
    <property type="match status" value="1"/>
</dbReference>
<evidence type="ECO:0000256" key="5">
    <source>
        <dbReference type="ARBA" id="ARBA00023203"/>
    </source>
</evidence>
<dbReference type="GO" id="GO:0035556">
    <property type="term" value="P:intracellular signal transduction"/>
    <property type="evidence" value="ECO:0007669"/>
    <property type="project" value="InterPro"/>
</dbReference>
<proteinExistence type="inferred from homology"/>
<evidence type="ECO:0000256" key="4">
    <source>
        <dbReference type="ARBA" id="ARBA00023175"/>
    </source>
</evidence>
<sequence length="1541" mass="175041">MTHIEGDQVWIPHSIHGYCKGKVTSLGDKKIINVQLLESNEEIKVNQQSILPYNSSDDKNFNDMVEIQDLSEAIILNNLNIRYKSDEIYTYIGNVLISINPYKNLNIYSNEILNQYKDINFLKEKSPHIYAVSLRAYQSMVSEKKNQSIIISGESGSGKTEASKTILQFLINTSGSNINNNNNNNSIEKDILTSNPILEAFGNSRTTKNHNSSRFGKFLKIEFRSSDFKIDGASIETYLLEKSRISHRPDRSNLSYHIFYYLVWGASSDERKLWGLENDPSKYRYLDANKDVLDSFKNQSMNPQKSDESFKLIKQSMESMSISKEQCDNIFLILAAILHLGNIEFEKDDNGFSSVSQKPQVLEAVAQVSKLLGYSELVFKQSLINRNLKSGGRGSVYCRPMEVSQSEQTRDALSKSLYVKLFSHIVEKINLKFLQNTTSRDLAGGVDKKNNLFIGVLDIFGFENLSSNNLEQLLINFTNEKLQQQFNLNVFENEQKEYLAEGIPWSSSNFIDNKECIELVEKKSFGILSLLDDECLMPKGSETALLEKYSKQYHNTNQYYIRTLAKGTLGIKHFAGDVTYQTENWLEKNRDTVSGDVEALLVASSNQLVKSLFSPSSTAPPNTQQSPPSPSNTTAKASPPRERFNSNINSGSSANNSGNNPLSNSGSHNIKKSTQSLTVSGHFVEQLNRLIGTINSTSVHYVRCIKPNITMDPNNFNNLHVLHQLRNVGVLNTIKVRKMGYSYRRDFNQFLSRYKCINKNGKNNSNNNQLCKIILENVNSSIKITTTTNNKPNFQIGKTKIFISDELYIALENNRYSSIVESVKVIQSFFKMLKLKSDFKKRLDSSKHLQTLIRSHIKRKEYHQLVIQENKRKEEEHKKELERQRKEEEERQKELERKRKEEEKEMERKRKEDEERQKELERKKKEEEKKRLKEEEKLKKEEEKLRKEEEKKNNKEQKQTFGLKMFSSMLTKSISSSTSNEDISGSNHESGSLQSTNNTTTTTTTTTSSIIVSSDSAFESTSPSLPSSIPAPPPPPVKTQPIGIPSSNNNNNASNIKQTTVWTHSPTIAGRQLTKEKSRARIGRLTIRSASPLTLMGGDISIGLKPTAQSLTTSPPDNILKPIAKRNGFATEPSSPSSSSSVSPHSLSPSTSTDNLMNGMVGTNHLNFLDGPISNGPLGESLEEKNKRFRIKIVKEIIVTEKDYVRDLYIVIDVFLNQIKEKGLLSPKDIQTLFSNIEILISVNSNVLKELEKHQDPTYENVNIGKAFLDMSHYLKMYTAYCSHQEAALKLLEEEKLKNPAFREFLDSCMNDPRCRGLPLNSFIIKPVQRICKYPLLIKEVIRFTPDDHPDRAPLEEVDKKISDIVQSINEAKRTLEIFQKIVELQNSIDGLEDTDLMEKGRTFLMEGIVSSVKELNSEDSLSRTIYLFNNLILICSSGTNVLSSTINQFKSKKLKLKAKIPINFARLMFVSDTDSVKYALEIINTKENSNYILCFNNDQDRTKWFKQIKSLIQETKFSVVNSSSKKLNTIGQSRLSLTTS</sequence>
<dbReference type="GO" id="GO:0005737">
    <property type="term" value="C:cytoplasm"/>
    <property type="evidence" value="ECO:0000318"/>
    <property type="project" value="GO_Central"/>
</dbReference>
<keyword evidence="2 6" id="KW-0067">ATP-binding</keyword>
<feature type="compositionally biased region" description="Polar residues" evidence="7">
    <location>
        <begin position="1008"/>
        <end position="1019"/>
    </location>
</feature>
<feature type="compositionally biased region" description="Basic and acidic residues" evidence="7">
    <location>
        <begin position="872"/>
        <end position="958"/>
    </location>
</feature>
<dbReference type="Gene3D" id="1.20.900.10">
    <property type="entry name" value="Dbl homology (DH) domain"/>
    <property type="match status" value="1"/>
</dbReference>
<feature type="domain" description="Myosin N-terminal SH3-like" evidence="11">
    <location>
        <begin position="4"/>
        <end position="55"/>
    </location>
</feature>
<evidence type="ECO:0000256" key="3">
    <source>
        <dbReference type="ARBA" id="ARBA00023123"/>
    </source>
</evidence>
<dbReference type="Pfam" id="PF00621">
    <property type="entry name" value="RhoGEF"/>
    <property type="match status" value="1"/>
</dbReference>
<dbReference type="SMART" id="SM00325">
    <property type="entry name" value="RhoGEF"/>
    <property type="match status" value="1"/>
</dbReference>
<dbReference type="InterPro" id="IPR004009">
    <property type="entry name" value="SH3_Myosin"/>
</dbReference>
<dbReference type="GO" id="GO:0031268">
    <property type="term" value="P:pseudopodium organization"/>
    <property type="evidence" value="ECO:0007669"/>
    <property type="project" value="EnsemblProtists"/>
</dbReference>
<feature type="compositionally biased region" description="Low complexity" evidence="7">
    <location>
        <begin position="967"/>
        <end position="986"/>
    </location>
</feature>
<evidence type="ECO:0000256" key="7">
    <source>
        <dbReference type="SAM" id="MobiDB-lite"/>
    </source>
</evidence>
<feature type="region of interest" description="Disordered" evidence="7">
    <location>
        <begin position="612"/>
        <end position="671"/>
    </location>
</feature>
<gene>
    <name evidence="12" type="ORF">DICPUDRAFT_159515</name>
</gene>
<dbReference type="SMART" id="SM00233">
    <property type="entry name" value="PH"/>
    <property type="match status" value="1"/>
</dbReference>
<feature type="compositionally biased region" description="Low complexity" evidence="7">
    <location>
        <begin position="645"/>
        <end position="668"/>
    </location>
</feature>
<dbReference type="STRING" id="5786.F1A4B5"/>